<organism evidence="1 2">
    <name type="scientific">Dermacentor silvarum</name>
    <name type="common">Tick</name>
    <dbReference type="NCBI Taxonomy" id="543639"/>
    <lineage>
        <taxon>Eukaryota</taxon>
        <taxon>Metazoa</taxon>
        <taxon>Ecdysozoa</taxon>
        <taxon>Arthropoda</taxon>
        <taxon>Chelicerata</taxon>
        <taxon>Arachnida</taxon>
        <taxon>Acari</taxon>
        <taxon>Parasitiformes</taxon>
        <taxon>Ixodida</taxon>
        <taxon>Ixodoidea</taxon>
        <taxon>Ixodidae</taxon>
        <taxon>Rhipicephalinae</taxon>
        <taxon>Dermacentor</taxon>
    </lineage>
</organism>
<reference evidence="1" key="1">
    <citation type="submission" date="2020-05" db="EMBL/GenBank/DDBJ databases">
        <title>Large-scale comparative analyses of tick genomes elucidate their genetic diversity and vector capacities.</title>
        <authorList>
            <person name="Jia N."/>
            <person name="Wang J."/>
            <person name="Shi W."/>
            <person name="Du L."/>
            <person name="Sun Y."/>
            <person name="Zhan W."/>
            <person name="Jiang J."/>
            <person name="Wang Q."/>
            <person name="Zhang B."/>
            <person name="Ji P."/>
            <person name="Sakyi L.B."/>
            <person name="Cui X."/>
            <person name="Yuan T."/>
            <person name="Jiang B."/>
            <person name="Yang W."/>
            <person name="Lam T.T.-Y."/>
            <person name="Chang Q."/>
            <person name="Ding S."/>
            <person name="Wang X."/>
            <person name="Zhu J."/>
            <person name="Ruan X."/>
            <person name="Zhao L."/>
            <person name="Wei J."/>
            <person name="Que T."/>
            <person name="Du C."/>
            <person name="Cheng J."/>
            <person name="Dai P."/>
            <person name="Han X."/>
            <person name="Huang E."/>
            <person name="Gao Y."/>
            <person name="Liu J."/>
            <person name="Shao H."/>
            <person name="Ye R."/>
            <person name="Li L."/>
            <person name="Wei W."/>
            <person name="Wang X."/>
            <person name="Wang C."/>
            <person name="Yang T."/>
            <person name="Huo Q."/>
            <person name="Li W."/>
            <person name="Guo W."/>
            <person name="Chen H."/>
            <person name="Zhou L."/>
            <person name="Ni X."/>
            <person name="Tian J."/>
            <person name="Zhou Y."/>
            <person name="Sheng Y."/>
            <person name="Liu T."/>
            <person name="Pan Y."/>
            <person name="Xia L."/>
            <person name="Li J."/>
            <person name="Zhao F."/>
            <person name="Cao W."/>
        </authorList>
    </citation>
    <scope>NUCLEOTIDE SEQUENCE</scope>
    <source>
        <strain evidence="1">Dsil-2018</strain>
    </source>
</reference>
<accession>A0ACB8C240</accession>
<keyword evidence="2" id="KW-1185">Reference proteome</keyword>
<dbReference type="Proteomes" id="UP000821865">
    <property type="component" value="Chromosome 9"/>
</dbReference>
<proteinExistence type="predicted"/>
<evidence type="ECO:0000313" key="1">
    <source>
        <dbReference type="EMBL" id="KAH7932885.1"/>
    </source>
</evidence>
<comment type="caution">
    <text evidence="1">The sequence shown here is derived from an EMBL/GenBank/DDBJ whole genome shotgun (WGS) entry which is preliminary data.</text>
</comment>
<evidence type="ECO:0000313" key="2">
    <source>
        <dbReference type="Proteomes" id="UP000821865"/>
    </source>
</evidence>
<sequence>MANLGFHWTWQQLRTHWKNLKGRYNKERVEQNRSGAAPSSWLWYAEMSAILSHRPMTEAQAYGIDSQVDTEVDDSRTDLSEDEELQANESTPGSSSGSNTPVPRAKRPRRTRNAELAEILAEQQNRTAETLKKHTELIFEQQRQLLEDEQKKFGEIISTISTSFLQGTQAMLAQLLSQPVQAYPQPLQIYSQALQPDSQQSRLFQFTQPIFTTAEPVTQSTVPPNRVTGTSSNIKE</sequence>
<dbReference type="EMBL" id="CM023478">
    <property type="protein sequence ID" value="KAH7932885.1"/>
    <property type="molecule type" value="Genomic_DNA"/>
</dbReference>
<protein>
    <submittedName>
        <fullName evidence="1">Uncharacterized protein</fullName>
    </submittedName>
</protein>
<gene>
    <name evidence="1" type="ORF">HPB49_004657</name>
</gene>
<name>A0ACB8C240_DERSI</name>